<evidence type="ECO:0000313" key="1">
    <source>
        <dbReference type="EMBL" id="QSZ42204.1"/>
    </source>
</evidence>
<protein>
    <submittedName>
        <fullName evidence="1">Uncharacterized protein</fullName>
    </submittedName>
</protein>
<dbReference type="RefSeq" id="WP_207561021.1">
    <property type="nucleotide sequence ID" value="NZ_CP046072.1"/>
</dbReference>
<dbReference type="KEGG" id="saqt:GJV85_08790"/>
<name>A0A975GDD5_9BACT</name>
<dbReference type="Proteomes" id="UP000671852">
    <property type="component" value="Chromosome"/>
</dbReference>
<evidence type="ECO:0000313" key="2">
    <source>
        <dbReference type="Proteomes" id="UP000671852"/>
    </source>
</evidence>
<gene>
    <name evidence="1" type="ORF">GJV85_08790</name>
</gene>
<dbReference type="AlphaFoldDB" id="A0A975GDD5"/>
<sequence length="392" mass="45398">MTLQEQIINTLLQSKRDFYIHEAYIGYGNFGQTGKLYHVDCNKQKNYNGNQLLAEPNEDYRPSMSLVANDDIYGHLFGKTSFSSEEEKNSEIKRILEASGFKNRMNNRVKMEEEIGDYLDKLESKKQAEIILKANGGLVEIPLEKIYHIGISIENELHTIWHQRDDEDRLSIERFKLTCSDDDFIQRYSLDNPATLEEHIKNTIAAVGKDVFLNNIIDDNDYRVSLIEKFLEDEDIYSLLQSIYTHVNSQLVKGLERDLLGEHRTISFLNQFSVPYDKIKNIHARARSGYPCIKAQTRKHPNGIINVNSWAAAMMNTGLKVHVNAQSVYRKSKEEVLEIVKPMAIEHFNKRKILTDGIISYRFYDLFEHYFEISLDELGLEVLATTKENSDD</sequence>
<keyword evidence="2" id="KW-1185">Reference proteome</keyword>
<dbReference type="EMBL" id="CP046072">
    <property type="protein sequence ID" value="QSZ42204.1"/>
    <property type="molecule type" value="Genomic_DNA"/>
</dbReference>
<reference evidence="1" key="1">
    <citation type="submission" date="2019-11" db="EMBL/GenBank/DDBJ databases">
        <authorList>
            <person name="Kojima H."/>
        </authorList>
    </citation>
    <scope>NUCLEOTIDE SEQUENCE</scope>
    <source>
        <strain evidence="1">H1576</strain>
    </source>
</reference>
<proteinExistence type="predicted"/>
<reference evidence="1" key="2">
    <citation type="submission" date="2021-04" db="EMBL/GenBank/DDBJ databases">
        <title>Isolation and characterization of a novel species of the genus Sulfurimonas.</title>
        <authorList>
            <person name="Fukui M."/>
        </authorList>
    </citation>
    <scope>NUCLEOTIDE SEQUENCE</scope>
    <source>
        <strain evidence="1">H1576</strain>
    </source>
</reference>
<organism evidence="1 2">
    <name type="scientific">Sulfurimonas aquatica</name>
    <dbReference type="NCBI Taxonomy" id="2672570"/>
    <lineage>
        <taxon>Bacteria</taxon>
        <taxon>Pseudomonadati</taxon>
        <taxon>Campylobacterota</taxon>
        <taxon>Epsilonproteobacteria</taxon>
        <taxon>Campylobacterales</taxon>
        <taxon>Sulfurimonadaceae</taxon>
        <taxon>Sulfurimonas</taxon>
    </lineage>
</organism>
<accession>A0A975GDD5</accession>